<gene>
    <name evidence="1" type="ORF">Poly59_33820</name>
</gene>
<dbReference type="Proteomes" id="UP000317977">
    <property type="component" value="Unassembled WGS sequence"/>
</dbReference>
<comment type="caution">
    <text evidence="1">The sequence shown here is derived from an EMBL/GenBank/DDBJ whole genome shotgun (WGS) entry which is preliminary data.</text>
</comment>
<protein>
    <submittedName>
        <fullName evidence="1">Uncharacterized protein</fullName>
    </submittedName>
</protein>
<dbReference type="EMBL" id="SJPX01000003">
    <property type="protein sequence ID" value="TWU51787.1"/>
    <property type="molecule type" value="Genomic_DNA"/>
</dbReference>
<organism evidence="1 2">
    <name type="scientific">Rubripirellula reticaptiva</name>
    <dbReference type="NCBI Taxonomy" id="2528013"/>
    <lineage>
        <taxon>Bacteria</taxon>
        <taxon>Pseudomonadati</taxon>
        <taxon>Planctomycetota</taxon>
        <taxon>Planctomycetia</taxon>
        <taxon>Pirellulales</taxon>
        <taxon>Pirellulaceae</taxon>
        <taxon>Rubripirellula</taxon>
    </lineage>
</organism>
<evidence type="ECO:0000313" key="2">
    <source>
        <dbReference type="Proteomes" id="UP000317977"/>
    </source>
</evidence>
<keyword evidence="2" id="KW-1185">Reference proteome</keyword>
<proteinExistence type="predicted"/>
<sequence length="74" mass="8554">MSRLLGYALMFGLQIIQHEFVYFSTGLFAVSTRRWKQAKPAIEVKPAIQIQPQFPFFHHESSGETIGKKIDRTE</sequence>
<accession>A0A5C6EUL3</accession>
<evidence type="ECO:0000313" key="1">
    <source>
        <dbReference type="EMBL" id="TWU51787.1"/>
    </source>
</evidence>
<name>A0A5C6EUL3_9BACT</name>
<dbReference type="AlphaFoldDB" id="A0A5C6EUL3"/>
<reference evidence="1 2" key="1">
    <citation type="submission" date="2019-02" db="EMBL/GenBank/DDBJ databases">
        <title>Deep-cultivation of Planctomycetes and their phenomic and genomic characterization uncovers novel biology.</title>
        <authorList>
            <person name="Wiegand S."/>
            <person name="Jogler M."/>
            <person name="Boedeker C."/>
            <person name="Pinto D."/>
            <person name="Vollmers J."/>
            <person name="Rivas-Marin E."/>
            <person name="Kohn T."/>
            <person name="Peeters S.H."/>
            <person name="Heuer A."/>
            <person name="Rast P."/>
            <person name="Oberbeckmann S."/>
            <person name="Bunk B."/>
            <person name="Jeske O."/>
            <person name="Meyerdierks A."/>
            <person name="Storesund J.E."/>
            <person name="Kallscheuer N."/>
            <person name="Luecker S."/>
            <person name="Lage O.M."/>
            <person name="Pohl T."/>
            <person name="Merkel B.J."/>
            <person name="Hornburger P."/>
            <person name="Mueller R.-W."/>
            <person name="Bruemmer F."/>
            <person name="Labrenz M."/>
            <person name="Spormann A.M."/>
            <person name="Op Den Camp H."/>
            <person name="Overmann J."/>
            <person name="Amann R."/>
            <person name="Jetten M.S.M."/>
            <person name="Mascher T."/>
            <person name="Medema M.H."/>
            <person name="Devos D.P."/>
            <person name="Kaster A.-K."/>
            <person name="Ovreas L."/>
            <person name="Rohde M."/>
            <person name="Galperin M.Y."/>
            <person name="Jogler C."/>
        </authorList>
    </citation>
    <scope>NUCLEOTIDE SEQUENCE [LARGE SCALE GENOMIC DNA]</scope>
    <source>
        <strain evidence="1 2">Poly59</strain>
    </source>
</reference>